<feature type="transmembrane region" description="Helical" evidence="5">
    <location>
        <begin position="21"/>
        <end position="40"/>
    </location>
</feature>
<dbReference type="InterPro" id="IPR052902">
    <property type="entry name" value="ABC-2_transporter"/>
</dbReference>
<feature type="transmembrane region" description="Helical" evidence="5">
    <location>
        <begin position="216"/>
        <end position="236"/>
    </location>
</feature>
<proteinExistence type="predicted"/>
<comment type="subcellular location">
    <subcellularLocation>
        <location evidence="1">Membrane</location>
        <topology evidence="1">Multi-pass membrane protein</topology>
    </subcellularLocation>
</comment>
<feature type="transmembrane region" description="Helical" evidence="5">
    <location>
        <begin position="331"/>
        <end position="353"/>
    </location>
</feature>
<protein>
    <submittedName>
        <fullName evidence="7">ABC-2 type transport system permease protein</fullName>
    </submittedName>
</protein>
<name>A0A841FM38_9ACTN</name>
<evidence type="ECO:0000256" key="5">
    <source>
        <dbReference type="SAM" id="Phobius"/>
    </source>
</evidence>
<gene>
    <name evidence="7" type="ORF">HNR73_000857</name>
</gene>
<dbReference type="EMBL" id="JACHGT010000002">
    <property type="protein sequence ID" value="MBB6033010.1"/>
    <property type="molecule type" value="Genomic_DNA"/>
</dbReference>
<evidence type="ECO:0000256" key="1">
    <source>
        <dbReference type="ARBA" id="ARBA00004141"/>
    </source>
</evidence>
<dbReference type="GO" id="GO:0016020">
    <property type="term" value="C:membrane"/>
    <property type="evidence" value="ECO:0007669"/>
    <property type="project" value="UniProtKB-SubCell"/>
</dbReference>
<dbReference type="Proteomes" id="UP000548476">
    <property type="component" value="Unassembled WGS sequence"/>
</dbReference>
<keyword evidence="2 5" id="KW-0812">Transmembrane</keyword>
<accession>A0A841FM38</accession>
<dbReference type="PANTHER" id="PTHR43027:SF2">
    <property type="entry name" value="TRANSPORT PERMEASE PROTEIN"/>
    <property type="match status" value="1"/>
</dbReference>
<organism evidence="7 8">
    <name type="scientific">Phytomonospora endophytica</name>
    <dbReference type="NCBI Taxonomy" id="714109"/>
    <lineage>
        <taxon>Bacteria</taxon>
        <taxon>Bacillati</taxon>
        <taxon>Actinomycetota</taxon>
        <taxon>Actinomycetes</taxon>
        <taxon>Micromonosporales</taxon>
        <taxon>Micromonosporaceae</taxon>
        <taxon>Phytomonospora</taxon>
    </lineage>
</organism>
<feature type="transmembrane region" description="Helical" evidence="5">
    <location>
        <begin position="168"/>
        <end position="188"/>
    </location>
</feature>
<evidence type="ECO:0000313" key="8">
    <source>
        <dbReference type="Proteomes" id="UP000548476"/>
    </source>
</evidence>
<reference evidence="7 8" key="1">
    <citation type="submission" date="2020-08" db="EMBL/GenBank/DDBJ databases">
        <title>Genomic Encyclopedia of Type Strains, Phase IV (KMG-IV): sequencing the most valuable type-strain genomes for metagenomic binning, comparative biology and taxonomic classification.</title>
        <authorList>
            <person name="Goeker M."/>
        </authorList>
    </citation>
    <scope>NUCLEOTIDE SEQUENCE [LARGE SCALE GENOMIC DNA]</scope>
    <source>
        <strain evidence="7 8">YIM 65646</strain>
    </source>
</reference>
<feature type="transmembrane region" description="Helical" evidence="5">
    <location>
        <begin position="242"/>
        <end position="264"/>
    </location>
</feature>
<keyword evidence="3 5" id="KW-1133">Transmembrane helix</keyword>
<evidence type="ECO:0000256" key="4">
    <source>
        <dbReference type="ARBA" id="ARBA00023136"/>
    </source>
</evidence>
<feature type="domain" description="ABC transmembrane type-2" evidence="6">
    <location>
        <begin position="117"/>
        <end position="356"/>
    </location>
</feature>
<evidence type="ECO:0000259" key="6">
    <source>
        <dbReference type="PROSITE" id="PS51012"/>
    </source>
</evidence>
<dbReference type="Pfam" id="PF12698">
    <property type="entry name" value="ABC2_membrane_3"/>
    <property type="match status" value="1"/>
</dbReference>
<dbReference type="PANTHER" id="PTHR43027">
    <property type="entry name" value="DOXORUBICIN RESISTANCE ABC TRANSPORTER PERMEASE PROTEIN DRRC-RELATED"/>
    <property type="match status" value="1"/>
</dbReference>
<dbReference type="GO" id="GO:0140359">
    <property type="term" value="F:ABC-type transporter activity"/>
    <property type="evidence" value="ECO:0007669"/>
    <property type="project" value="InterPro"/>
</dbReference>
<evidence type="ECO:0000256" key="2">
    <source>
        <dbReference type="ARBA" id="ARBA00022692"/>
    </source>
</evidence>
<dbReference type="PROSITE" id="PS51012">
    <property type="entry name" value="ABC_TM2"/>
    <property type="match status" value="1"/>
</dbReference>
<dbReference type="InterPro" id="IPR047817">
    <property type="entry name" value="ABC2_TM_bact-type"/>
</dbReference>
<dbReference type="RefSeq" id="WP_239122016.1">
    <property type="nucleotide sequence ID" value="NZ_BONT01000021.1"/>
</dbReference>
<sequence>MTSYLSLTKAMLIGLSRDKSTLFFTLLFPLMFLIIFGAIFSGGGTNPSKVAQVGAVPVLDQLQAQDPDALKDVLELSTVDDEAAAIKMVEDGEVAAAVKQTGDLVQIYYSAADRTQAGIVTGVLNGIVTQTNLEKLQVAAPEVAVTTVRIDQVEDESLGSIQYLAPGLLGWAISMSGVFGAAMTLVTWRQKKTLRRIRLAPVSVGAVVGARVGNTLLLALIQLAVFIGVASLPFFGLKLTNYWWMAIPTVLIGALAFLAIGLLVGAVSKTSEGASGLANLIILPLAFSSGSFYPLDAAPQWLQTISYVSPLRYLNEAMLDVMVRGEGPLSVLPNLGILIAFGLVVGFIATRLFRWDDI</sequence>
<dbReference type="AlphaFoldDB" id="A0A841FM38"/>
<evidence type="ECO:0000313" key="7">
    <source>
        <dbReference type="EMBL" id="MBB6033010.1"/>
    </source>
</evidence>
<keyword evidence="8" id="KW-1185">Reference proteome</keyword>
<feature type="transmembrane region" description="Helical" evidence="5">
    <location>
        <begin position="276"/>
        <end position="295"/>
    </location>
</feature>
<keyword evidence="4 5" id="KW-0472">Membrane</keyword>
<comment type="caution">
    <text evidence="7">The sequence shown here is derived from an EMBL/GenBank/DDBJ whole genome shotgun (WGS) entry which is preliminary data.</text>
</comment>
<evidence type="ECO:0000256" key="3">
    <source>
        <dbReference type="ARBA" id="ARBA00022989"/>
    </source>
</evidence>
<dbReference type="InterPro" id="IPR013525">
    <property type="entry name" value="ABC2_TM"/>
</dbReference>